<keyword evidence="3" id="KW-0698">rRNA processing</keyword>
<dbReference type="Pfam" id="PF00773">
    <property type="entry name" value="RNB"/>
    <property type="match status" value="1"/>
</dbReference>
<evidence type="ECO:0000256" key="3">
    <source>
        <dbReference type="ARBA" id="ARBA00022552"/>
    </source>
</evidence>
<keyword evidence="14" id="KW-1185">Reference proteome</keyword>
<evidence type="ECO:0000256" key="5">
    <source>
        <dbReference type="ARBA" id="ARBA00022801"/>
    </source>
</evidence>
<evidence type="ECO:0000256" key="6">
    <source>
        <dbReference type="ARBA" id="ARBA00022835"/>
    </source>
</evidence>
<feature type="non-terminal residue" evidence="13">
    <location>
        <position position="691"/>
    </location>
</feature>
<keyword evidence="7" id="KW-0269">Exonuclease</keyword>
<dbReference type="SUPFAM" id="SSF50249">
    <property type="entry name" value="Nucleic acid-binding proteins"/>
    <property type="match status" value="2"/>
</dbReference>
<dbReference type="InterPro" id="IPR002716">
    <property type="entry name" value="PIN_dom"/>
</dbReference>
<dbReference type="GO" id="GO:0016075">
    <property type="term" value="P:rRNA catabolic process"/>
    <property type="evidence" value="ECO:0007669"/>
    <property type="project" value="TreeGrafter"/>
</dbReference>
<gene>
    <name evidence="13" type="primary">DIS3_2</name>
    <name evidence="13" type="ORF">CU098_013907</name>
</gene>
<dbReference type="InterPro" id="IPR050180">
    <property type="entry name" value="RNR_Ribonuclease"/>
</dbReference>
<accession>A0A367KYQ5</accession>
<evidence type="ECO:0000256" key="4">
    <source>
        <dbReference type="ARBA" id="ARBA00022722"/>
    </source>
</evidence>
<dbReference type="GO" id="GO:0000176">
    <property type="term" value="C:nuclear exosome (RNase complex)"/>
    <property type="evidence" value="ECO:0007669"/>
    <property type="project" value="TreeGrafter"/>
</dbReference>
<dbReference type="InterPro" id="IPR041505">
    <property type="entry name" value="Dis3_CSD2"/>
</dbReference>
<dbReference type="InterPro" id="IPR012340">
    <property type="entry name" value="NA-bd_OB-fold"/>
</dbReference>
<dbReference type="PANTHER" id="PTHR23355">
    <property type="entry name" value="RIBONUCLEASE"/>
    <property type="match status" value="1"/>
</dbReference>
<evidence type="ECO:0000256" key="7">
    <source>
        <dbReference type="ARBA" id="ARBA00022839"/>
    </source>
</evidence>
<dbReference type="Pfam" id="PF13638">
    <property type="entry name" value="PIN_4"/>
    <property type="match status" value="1"/>
</dbReference>
<dbReference type="Pfam" id="PF17216">
    <property type="entry name" value="Rrp44_CSD1"/>
    <property type="match status" value="1"/>
</dbReference>
<evidence type="ECO:0000313" key="13">
    <source>
        <dbReference type="EMBL" id="RCI07022.1"/>
    </source>
</evidence>
<dbReference type="GO" id="GO:0006364">
    <property type="term" value="P:rRNA processing"/>
    <property type="evidence" value="ECO:0007669"/>
    <property type="project" value="UniProtKB-KW"/>
</dbReference>
<keyword evidence="4" id="KW-0540">Nuclease</keyword>
<dbReference type="CDD" id="cd09862">
    <property type="entry name" value="PIN_Rrp44-like"/>
    <property type="match status" value="1"/>
</dbReference>
<dbReference type="GO" id="GO:0004519">
    <property type="term" value="F:endonuclease activity"/>
    <property type="evidence" value="ECO:0007669"/>
    <property type="project" value="TreeGrafter"/>
</dbReference>
<dbReference type="Pfam" id="PF17849">
    <property type="entry name" value="OB_Dis3"/>
    <property type="match status" value="1"/>
</dbReference>
<keyword evidence="6" id="KW-0271">Exosome</keyword>
<dbReference type="Gene3D" id="2.40.50.690">
    <property type="match status" value="1"/>
</dbReference>
<organism evidence="13 14">
    <name type="scientific">Rhizopus stolonifer</name>
    <name type="common">Rhizopus nigricans</name>
    <dbReference type="NCBI Taxonomy" id="4846"/>
    <lineage>
        <taxon>Eukaryota</taxon>
        <taxon>Fungi</taxon>
        <taxon>Fungi incertae sedis</taxon>
        <taxon>Mucoromycota</taxon>
        <taxon>Mucoromycotina</taxon>
        <taxon>Mucoromycetes</taxon>
        <taxon>Mucorales</taxon>
        <taxon>Mucorineae</taxon>
        <taxon>Rhizopodaceae</taxon>
        <taxon>Rhizopus</taxon>
    </lineage>
</organism>
<dbReference type="EMBL" id="PJQM01000046">
    <property type="protein sequence ID" value="RCI07022.1"/>
    <property type="molecule type" value="Genomic_DNA"/>
</dbReference>
<dbReference type="InterPro" id="IPR033771">
    <property type="entry name" value="Rrp44_CSD1"/>
</dbReference>
<keyword evidence="5" id="KW-0378">Hydrolase</keyword>
<dbReference type="PANTHER" id="PTHR23355:SF35">
    <property type="entry name" value="EXOSOME COMPLEX EXONUCLEASE RRP44"/>
    <property type="match status" value="1"/>
</dbReference>
<evidence type="ECO:0000256" key="10">
    <source>
        <dbReference type="ARBA" id="ARBA00077930"/>
    </source>
</evidence>
<dbReference type="Gene3D" id="3.40.50.1010">
    <property type="entry name" value="5'-nuclease"/>
    <property type="match status" value="1"/>
</dbReference>
<evidence type="ECO:0000259" key="12">
    <source>
        <dbReference type="SMART" id="SM00955"/>
    </source>
</evidence>
<dbReference type="GO" id="GO:0071031">
    <property type="term" value="P:nuclear mRNA surveillance of mRNA 3'-end processing"/>
    <property type="evidence" value="ECO:0007669"/>
    <property type="project" value="TreeGrafter"/>
</dbReference>
<dbReference type="GO" id="GO:0000175">
    <property type="term" value="F:3'-5'-RNA exonuclease activity"/>
    <property type="evidence" value="ECO:0007669"/>
    <property type="project" value="UniProtKB-ARBA"/>
</dbReference>
<proteinExistence type="inferred from homology"/>
<feature type="compositionally biased region" description="Basic and acidic residues" evidence="11">
    <location>
        <begin position="235"/>
        <end position="251"/>
    </location>
</feature>
<dbReference type="Proteomes" id="UP000253551">
    <property type="component" value="Unassembled WGS sequence"/>
</dbReference>
<feature type="domain" description="RNB" evidence="12">
    <location>
        <begin position="391"/>
        <end position="690"/>
    </location>
</feature>
<name>A0A367KYQ5_RHIST</name>
<evidence type="ECO:0000256" key="8">
    <source>
        <dbReference type="ARBA" id="ARBA00022884"/>
    </source>
</evidence>
<comment type="caution">
    <text evidence="13">The sequence shown here is derived from an EMBL/GenBank/DDBJ whole genome shotgun (WGS) entry which is preliminary data.</text>
</comment>
<dbReference type="FunFam" id="2.40.50.700:FF:000001">
    <property type="entry name" value="Exosome complex exonuclease exoribonuclease (Rrp44)"/>
    <property type="match status" value="1"/>
</dbReference>
<dbReference type="SUPFAM" id="SSF88723">
    <property type="entry name" value="PIN domain-like"/>
    <property type="match status" value="1"/>
</dbReference>
<dbReference type="InterPro" id="IPR029060">
    <property type="entry name" value="PIN-like_dom_sf"/>
</dbReference>
<dbReference type="STRING" id="4846.A0A367KYQ5"/>
<evidence type="ECO:0000256" key="1">
    <source>
        <dbReference type="ARBA" id="ARBA00004123"/>
    </source>
</evidence>
<sequence>MEHPAIKDVIVLQTVKEEVRHLSLPVYNRLNAILADKTKRFYMFANEHQRDTFIEKLKDESPNDRNDRAIRVSSKWYADHLKANGSGENIDVIMLTDDNGNRERAKASGIKCSSVREYIESIKDTPELLDMLSAPKAAVGESIVYEEHLSPAQIQNGIKKGTLIQASFNVSQHNVHEATVVGEVEGETKTIYILGRKNFNRCIQGDIVAVQLLPKSEWKKGASVAIEEDDEDEEKLFGEDDPSNHADRMTEDDTEAEPTAKVVGIIRKKWRPYCGFIVKKTVPNDNRPASVLFRAIDRRIPAIRIKTAQAQNLVGKRIVVAIDSWPTTSALPLGHFVKTLGSSGDRETETEVLLLEHDVPYQEFSKRILQDLPPEGDEWVVLEKHIKEENRRDFRDLDICSIDPPGCTDIDDALHARRLPNGNYEVGVHIADVTYFVKPGMPMDIEAASRGTSVYLVDKRIDMLPSLLGTNLCSLRSNVDRLAFSCIWEMNENAEIIKTDFTKSVIRSKHSFTYDEAQTRIDDDRMQDSVTKGIRALNKFAKILRQRRMDNGALTLSSPEVRFNLENDSQDPVDVEMKELKETNALVEEFMLLANISVAKKIYSKFPSSAMLRKHAAPPTNNFDALRKVLAEKGIILNTESSKALADSLDNAVIPEDPYFNKLVRIMTTRCMMQAQYFSSGTEPESEFKHY</sequence>
<dbReference type="Gene3D" id="2.40.50.700">
    <property type="match status" value="1"/>
</dbReference>
<evidence type="ECO:0000256" key="2">
    <source>
        <dbReference type="ARBA" id="ARBA00005785"/>
    </source>
</evidence>
<comment type="subcellular location">
    <subcellularLocation>
        <location evidence="1">Nucleus</location>
    </subcellularLocation>
</comment>
<dbReference type="OrthoDB" id="372421at2759"/>
<feature type="region of interest" description="Disordered" evidence="11">
    <location>
        <begin position="228"/>
        <end position="257"/>
    </location>
</feature>
<dbReference type="GO" id="GO:0000177">
    <property type="term" value="C:cytoplasmic exosome (RNase complex)"/>
    <property type="evidence" value="ECO:0007669"/>
    <property type="project" value="TreeGrafter"/>
</dbReference>
<dbReference type="SMART" id="SM00955">
    <property type="entry name" value="RNB"/>
    <property type="match status" value="1"/>
</dbReference>
<reference evidence="13 14" key="1">
    <citation type="journal article" date="2018" name="G3 (Bethesda)">
        <title>Phylogenetic and Phylogenomic Definition of Rhizopus Species.</title>
        <authorList>
            <person name="Gryganskyi A.P."/>
            <person name="Golan J."/>
            <person name="Dolatabadi S."/>
            <person name="Mondo S."/>
            <person name="Robb S."/>
            <person name="Idnurm A."/>
            <person name="Muszewska A."/>
            <person name="Steczkiewicz K."/>
            <person name="Masonjones S."/>
            <person name="Liao H.L."/>
            <person name="Gajdeczka M.T."/>
            <person name="Anike F."/>
            <person name="Vuek A."/>
            <person name="Anishchenko I.M."/>
            <person name="Voigt K."/>
            <person name="de Hoog G.S."/>
            <person name="Smith M.E."/>
            <person name="Heitman J."/>
            <person name="Vilgalys R."/>
            <person name="Stajich J.E."/>
        </authorList>
    </citation>
    <scope>NUCLEOTIDE SEQUENCE [LARGE SCALE GENOMIC DNA]</scope>
    <source>
        <strain evidence="13 14">LSU 92-RS-03</strain>
    </source>
</reference>
<protein>
    <recommendedName>
        <fullName evidence="10">Ribosomal RNA-processing protein 44</fullName>
    </recommendedName>
</protein>
<comment type="similarity">
    <text evidence="2">Belongs to the RNR ribonuclease family.</text>
</comment>
<dbReference type="InterPro" id="IPR001900">
    <property type="entry name" value="RNase_II/R"/>
</dbReference>
<keyword evidence="9" id="KW-0539">Nucleus</keyword>
<evidence type="ECO:0000256" key="11">
    <source>
        <dbReference type="SAM" id="MobiDB-lite"/>
    </source>
</evidence>
<keyword evidence="8" id="KW-0694">RNA-binding</keyword>
<evidence type="ECO:0000256" key="9">
    <source>
        <dbReference type="ARBA" id="ARBA00023242"/>
    </source>
</evidence>
<dbReference type="GO" id="GO:0003723">
    <property type="term" value="F:RNA binding"/>
    <property type="evidence" value="ECO:0007669"/>
    <property type="project" value="UniProtKB-KW"/>
</dbReference>
<dbReference type="AlphaFoldDB" id="A0A367KYQ5"/>
<evidence type="ECO:0000313" key="14">
    <source>
        <dbReference type="Proteomes" id="UP000253551"/>
    </source>
</evidence>